<evidence type="ECO:0000256" key="2">
    <source>
        <dbReference type="ARBA" id="ARBA00022723"/>
    </source>
</evidence>
<evidence type="ECO:0000313" key="8">
    <source>
        <dbReference type="Proteomes" id="UP000295781"/>
    </source>
</evidence>
<protein>
    <submittedName>
        <fullName evidence="7">DNA repair protein</fullName>
    </submittedName>
</protein>
<evidence type="ECO:0000256" key="1">
    <source>
        <dbReference type="ARBA" id="ARBA00022670"/>
    </source>
</evidence>
<sequence>MSLTPADVPAMPDAALLEVVLGLPDPGRLALPADDLPSLARLSPVALAERAEVALQAATRLAAAFELGRRLHAARTRRPTRLRRPRDVARFFSATLAPLVHEEVWIAALDAHDGVRGARMVSRGGLLTASVRPADVLRAALELGAVAFVMAHNHPGGDPAPSDDDVVLTREVEHAAHLIGVPLQDHVIVTPAGRFASVFRAGSSRP</sequence>
<proteinExistence type="predicted"/>
<dbReference type="RefSeq" id="WP_129349679.1">
    <property type="nucleotide sequence ID" value="NZ_CP012670.1"/>
</dbReference>
<dbReference type="Pfam" id="PF04002">
    <property type="entry name" value="RadC"/>
    <property type="match status" value="1"/>
</dbReference>
<keyword evidence="5" id="KW-0482">Metalloprotease</keyword>
<dbReference type="EMBL" id="CP012670">
    <property type="protein sequence ID" value="AUX24066.1"/>
    <property type="molecule type" value="Genomic_DNA"/>
</dbReference>
<dbReference type="Gene3D" id="3.40.140.10">
    <property type="entry name" value="Cytidine Deaminase, domain 2"/>
    <property type="match status" value="1"/>
</dbReference>
<name>A0A4P2Q4U8_SORCE</name>
<dbReference type="InterPro" id="IPR037518">
    <property type="entry name" value="MPN"/>
</dbReference>
<reference evidence="7 8" key="1">
    <citation type="submission" date="2015-09" db="EMBL/GenBank/DDBJ databases">
        <title>Sorangium comparison.</title>
        <authorList>
            <person name="Zaburannyi N."/>
            <person name="Bunk B."/>
            <person name="Overmann J."/>
            <person name="Mueller R."/>
        </authorList>
    </citation>
    <scope>NUCLEOTIDE SEQUENCE [LARGE SCALE GENOMIC DNA]</scope>
    <source>
        <strain evidence="7 8">So ceGT47</strain>
    </source>
</reference>
<evidence type="ECO:0000313" key="7">
    <source>
        <dbReference type="EMBL" id="AUX24066.1"/>
    </source>
</evidence>
<keyword evidence="1" id="KW-0645">Protease</keyword>
<keyword evidence="2" id="KW-0479">Metal-binding</keyword>
<dbReference type="AlphaFoldDB" id="A0A4P2Q4U8"/>
<dbReference type="GO" id="GO:0046872">
    <property type="term" value="F:metal ion binding"/>
    <property type="evidence" value="ECO:0007669"/>
    <property type="project" value="UniProtKB-KW"/>
</dbReference>
<dbReference type="GO" id="GO:0006508">
    <property type="term" value="P:proteolysis"/>
    <property type="evidence" value="ECO:0007669"/>
    <property type="project" value="UniProtKB-KW"/>
</dbReference>
<dbReference type="OrthoDB" id="9804482at2"/>
<feature type="domain" description="MPN" evidence="6">
    <location>
        <begin position="81"/>
        <end position="204"/>
    </location>
</feature>
<keyword evidence="4" id="KW-0862">Zinc</keyword>
<accession>A0A4P2Q4U8</accession>
<dbReference type="PROSITE" id="PS50249">
    <property type="entry name" value="MPN"/>
    <property type="match status" value="1"/>
</dbReference>
<dbReference type="PANTHER" id="PTHR30471">
    <property type="entry name" value="DNA REPAIR PROTEIN RADC"/>
    <property type="match status" value="1"/>
</dbReference>
<dbReference type="SUPFAM" id="SSF102712">
    <property type="entry name" value="JAB1/MPN domain"/>
    <property type="match status" value="1"/>
</dbReference>
<organism evidence="7 8">
    <name type="scientific">Sorangium cellulosum</name>
    <name type="common">Polyangium cellulosum</name>
    <dbReference type="NCBI Taxonomy" id="56"/>
    <lineage>
        <taxon>Bacteria</taxon>
        <taxon>Pseudomonadati</taxon>
        <taxon>Myxococcota</taxon>
        <taxon>Polyangia</taxon>
        <taxon>Polyangiales</taxon>
        <taxon>Polyangiaceae</taxon>
        <taxon>Sorangium</taxon>
    </lineage>
</organism>
<evidence type="ECO:0000256" key="5">
    <source>
        <dbReference type="ARBA" id="ARBA00023049"/>
    </source>
</evidence>
<keyword evidence="3" id="KW-0378">Hydrolase</keyword>
<dbReference type="CDD" id="cd08071">
    <property type="entry name" value="MPN_DUF2466"/>
    <property type="match status" value="1"/>
</dbReference>
<dbReference type="Proteomes" id="UP000295781">
    <property type="component" value="Chromosome"/>
</dbReference>
<dbReference type="InterPro" id="IPR001405">
    <property type="entry name" value="UPF0758"/>
</dbReference>
<dbReference type="PANTHER" id="PTHR30471:SF3">
    <property type="entry name" value="UPF0758 PROTEIN YEES-RELATED"/>
    <property type="match status" value="1"/>
</dbReference>
<dbReference type="InterPro" id="IPR025657">
    <property type="entry name" value="RadC_JAB"/>
</dbReference>
<dbReference type="GO" id="GO:0008237">
    <property type="term" value="F:metallopeptidase activity"/>
    <property type="evidence" value="ECO:0007669"/>
    <property type="project" value="UniProtKB-KW"/>
</dbReference>
<evidence type="ECO:0000256" key="4">
    <source>
        <dbReference type="ARBA" id="ARBA00022833"/>
    </source>
</evidence>
<evidence type="ECO:0000259" key="6">
    <source>
        <dbReference type="PROSITE" id="PS50249"/>
    </source>
</evidence>
<gene>
    <name evidence="7" type="ORF">SOCEGT47_045990</name>
</gene>
<evidence type="ECO:0000256" key="3">
    <source>
        <dbReference type="ARBA" id="ARBA00022801"/>
    </source>
</evidence>